<dbReference type="NCBIfam" id="NF008999">
    <property type="entry name" value="PRK12343.1"/>
    <property type="match status" value="1"/>
</dbReference>
<keyword evidence="4 6" id="KW-0501">Molybdenum cofactor biosynthesis</keyword>
<dbReference type="PANTHER" id="PTHR22960">
    <property type="entry name" value="MOLYBDOPTERIN COFACTOR SYNTHESIS PROTEIN A"/>
    <property type="match status" value="1"/>
</dbReference>
<comment type="pathway">
    <text evidence="2 6">Cofactor biosynthesis; molybdopterin biosynthesis.</text>
</comment>
<dbReference type="InterPro" id="IPR036522">
    <property type="entry name" value="MoaC_sf"/>
</dbReference>
<dbReference type="PANTHER" id="PTHR22960:SF29">
    <property type="entry name" value="CYCLIC PYRANOPTERIN MONOPHOSPHATE SYNTHASE"/>
    <property type="match status" value="1"/>
</dbReference>
<dbReference type="HAMAP" id="MF_01224_B">
    <property type="entry name" value="MoaC_B"/>
    <property type="match status" value="1"/>
</dbReference>
<keyword evidence="5 6" id="KW-0456">Lyase</keyword>
<evidence type="ECO:0000256" key="3">
    <source>
        <dbReference type="ARBA" id="ARBA00012575"/>
    </source>
</evidence>
<organism evidence="8 9">
    <name type="scientific">Fervidicella metallireducens AeB</name>
    <dbReference type="NCBI Taxonomy" id="1403537"/>
    <lineage>
        <taxon>Bacteria</taxon>
        <taxon>Bacillati</taxon>
        <taxon>Bacillota</taxon>
        <taxon>Clostridia</taxon>
        <taxon>Eubacteriales</taxon>
        <taxon>Clostridiaceae</taxon>
        <taxon>Fervidicella</taxon>
    </lineage>
</organism>
<dbReference type="InterPro" id="IPR002820">
    <property type="entry name" value="Mopterin_CF_biosynth-C_dom"/>
</dbReference>
<reference evidence="8 9" key="1">
    <citation type="journal article" date="2014" name="Genome Announc.">
        <title>Draft Genome Sequence of Fervidicella metallireducens Strain AeBT, an Iron-Reducing Thermoanaerobe from the Great Artesian Basin.</title>
        <authorList>
            <person name="Patel B.K."/>
        </authorList>
    </citation>
    <scope>NUCLEOTIDE SEQUENCE [LARGE SCALE GENOMIC DNA]</scope>
    <source>
        <strain evidence="8 9">AeB</strain>
    </source>
</reference>
<dbReference type="GO" id="GO:0006777">
    <property type="term" value="P:Mo-molybdopterin cofactor biosynthetic process"/>
    <property type="evidence" value="ECO:0007669"/>
    <property type="project" value="UniProtKB-UniRule"/>
</dbReference>
<comment type="subunit">
    <text evidence="6">Homohexamer; trimer of dimers.</text>
</comment>
<dbReference type="UniPathway" id="UPA00344"/>
<dbReference type="NCBIfam" id="NF006870">
    <property type="entry name" value="PRK09364.1"/>
    <property type="match status" value="1"/>
</dbReference>
<comment type="function">
    <text evidence="6">Catalyzes the conversion of (8S)-3',8-cyclo-7,8-dihydroguanosine 5'-triphosphate to cyclic pyranopterin monophosphate (cPMP).</text>
</comment>
<dbReference type="Pfam" id="PF01967">
    <property type="entry name" value="MoaC"/>
    <property type="match status" value="1"/>
</dbReference>
<keyword evidence="9" id="KW-1185">Reference proteome</keyword>
<dbReference type="STRING" id="1403537.Q428_08500"/>
<comment type="similarity">
    <text evidence="6">Belongs to the MoaC family.</text>
</comment>
<dbReference type="InterPro" id="IPR050105">
    <property type="entry name" value="MoCo_biosynth_MoaA/MoaC"/>
</dbReference>
<accession>A0A017RU88</accession>
<dbReference type="CDD" id="cd01420">
    <property type="entry name" value="MoaC_PE"/>
    <property type="match status" value="1"/>
</dbReference>
<feature type="active site" evidence="6">
    <location>
        <position position="127"/>
    </location>
</feature>
<dbReference type="InterPro" id="IPR023045">
    <property type="entry name" value="MoaC"/>
</dbReference>
<dbReference type="Proteomes" id="UP000019681">
    <property type="component" value="Unassembled WGS sequence"/>
</dbReference>
<feature type="domain" description="Molybdopterin cofactor biosynthesis C (MoaC)" evidence="7">
    <location>
        <begin position="14"/>
        <end position="149"/>
    </location>
</feature>
<evidence type="ECO:0000256" key="6">
    <source>
        <dbReference type="HAMAP-Rule" id="MF_01224"/>
    </source>
</evidence>
<dbReference type="AlphaFoldDB" id="A0A017RU88"/>
<dbReference type="RefSeq" id="WP_035379900.1">
    <property type="nucleotide sequence ID" value="NZ_AZQP01000023.1"/>
</dbReference>
<evidence type="ECO:0000259" key="7">
    <source>
        <dbReference type="Pfam" id="PF01967"/>
    </source>
</evidence>
<evidence type="ECO:0000313" key="9">
    <source>
        <dbReference type="Proteomes" id="UP000019681"/>
    </source>
</evidence>
<evidence type="ECO:0000256" key="2">
    <source>
        <dbReference type="ARBA" id="ARBA00005046"/>
    </source>
</evidence>
<protein>
    <recommendedName>
        <fullName evidence="3 6">Cyclic pyranopterin monophosphate synthase</fullName>
        <ecNumber evidence="3 6">4.6.1.17</ecNumber>
    </recommendedName>
    <alternativeName>
        <fullName evidence="6">Molybdenum cofactor biosynthesis protein C</fullName>
    </alternativeName>
</protein>
<evidence type="ECO:0000313" key="8">
    <source>
        <dbReference type="EMBL" id="EYE88338.1"/>
    </source>
</evidence>
<dbReference type="NCBIfam" id="TIGR00581">
    <property type="entry name" value="moaC"/>
    <property type="match status" value="1"/>
</dbReference>
<dbReference type="EC" id="4.6.1.17" evidence="3 6"/>
<feature type="binding site" evidence="6">
    <location>
        <begin position="74"/>
        <end position="76"/>
    </location>
    <ligand>
        <name>substrate</name>
    </ligand>
</feature>
<dbReference type="GO" id="GO:0061799">
    <property type="term" value="F:cyclic pyranopterin monophosphate synthase activity"/>
    <property type="evidence" value="ECO:0007669"/>
    <property type="project" value="UniProtKB-UniRule"/>
</dbReference>
<dbReference type="SUPFAM" id="SSF55040">
    <property type="entry name" value="Molybdenum cofactor biosynthesis protein C, MoaC"/>
    <property type="match status" value="1"/>
</dbReference>
<dbReference type="EMBL" id="AZQP01000023">
    <property type="protein sequence ID" value="EYE88338.1"/>
    <property type="molecule type" value="Genomic_DNA"/>
</dbReference>
<gene>
    <name evidence="6" type="primary">moaC</name>
    <name evidence="8" type="ORF">Q428_08500</name>
</gene>
<dbReference type="InterPro" id="IPR047594">
    <property type="entry name" value="MoaC_bact/euk"/>
</dbReference>
<evidence type="ECO:0000256" key="1">
    <source>
        <dbReference type="ARBA" id="ARBA00001637"/>
    </source>
</evidence>
<feature type="binding site" evidence="6">
    <location>
        <begin position="112"/>
        <end position="113"/>
    </location>
    <ligand>
        <name>substrate</name>
    </ligand>
</feature>
<name>A0A017RU88_9CLOT</name>
<evidence type="ECO:0000256" key="4">
    <source>
        <dbReference type="ARBA" id="ARBA00023150"/>
    </source>
</evidence>
<comment type="catalytic activity">
    <reaction evidence="1 6">
        <text>(8S)-3',8-cyclo-7,8-dihydroguanosine 5'-triphosphate = cyclic pyranopterin phosphate + diphosphate</text>
        <dbReference type="Rhea" id="RHEA:49580"/>
        <dbReference type="ChEBI" id="CHEBI:33019"/>
        <dbReference type="ChEBI" id="CHEBI:59648"/>
        <dbReference type="ChEBI" id="CHEBI:131766"/>
        <dbReference type="EC" id="4.6.1.17"/>
    </reaction>
</comment>
<sequence length="157" mass="17126">MELTHFNTSGRAKMVDVGDKKDTERYAKACGYIEMKRETLKAITDGKVKKGDVLAVAQVAGIMAAKKTSEIIPMCHNISLTGCDIDFEIDFTSCRIYIISTVRTFGKTGVEMEALTAVSAAGLTIYDMCKAIEKDMIIGDIKLLEKKGGKSGEFIRG</sequence>
<evidence type="ECO:0000256" key="5">
    <source>
        <dbReference type="ARBA" id="ARBA00023239"/>
    </source>
</evidence>
<dbReference type="OrthoDB" id="9794429at2"/>
<comment type="caution">
    <text evidence="8">The sequence shown here is derived from an EMBL/GenBank/DDBJ whole genome shotgun (WGS) entry which is preliminary data.</text>
</comment>
<proteinExistence type="inferred from homology"/>
<dbReference type="Gene3D" id="3.30.70.640">
    <property type="entry name" value="Molybdopterin cofactor biosynthesis C (MoaC) domain"/>
    <property type="match status" value="1"/>
</dbReference>